<keyword evidence="9" id="KW-0934">Plastid</keyword>
<dbReference type="GO" id="GO:0030145">
    <property type="term" value="F:manganese ion binding"/>
    <property type="evidence" value="ECO:0007669"/>
    <property type="project" value="InterPro"/>
</dbReference>
<keyword evidence="7 8" id="KW-0604">Photosystem II</keyword>
<dbReference type="GO" id="GO:0009523">
    <property type="term" value="C:photosystem II"/>
    <property type="evidence" value="ECO:0007669"/>
    <property type="project" value="UniProtKB-KW"/>
</dbReference>
<dbReference type="InterPro" id="IPR009388">
    <property type="entry name" value="PSII_PsbY"/>
</dbReference>
<sequence length="37" mass="4229">MDIRLLFVFFPVLAAASWALYNIGRVALQQYKKIANS</sequence>
<evidence type="ECO:0000256" key="7">
    <source>
        <dbReference type="ARBA" id="ARBA00023276"/>
    </source>
</evidence>
<keyword evidence="2 8" id="KW-0602">Photosynthesis</keyword>
<organism evidence="9">
    <name type="scientific">Cladosiphon okamuranus</name>
    <dbReference type="NCBI Taxonomy" id="309737"/>
    <lineage>
        <taxon>Eukaryota</taxon>
        <taxon>Sar</taxon>
        <taxon>Stramenopiles</taxon>
        <taxon>Ochrophyta</taxon>
        <taxon>PX clade</taxon>
        <taxon>Phaeophyceae</taxon>
        <taxon>Ectocarpales</taxon>
        <taxon>Chordariaceae</taxon>
        <taxon>Cladosiphon</taxon>
    </lineage>
</organism>
<name>A0A6B7EVZ8_9PHAE</name>
<evidence type="ECO:0000256" key="4">
    <source>
        <dbReference type="ARBA" id="ARBA00022989"/>
    </source>
</evidence>
<keyword evidence="4 8" id="KW-1133">Transmembrane helix</keyword>
<comment type="subunit">
    <text evidence="8">PSII is composed of 1 copy each of membrane proteins PsbA, PsbB, PsbC, PsbD, PsbE, PsbF, PsbH, PsbI, PsbJ, PsbK, PsbL, PsbM, PsbT, PsbY, PsbZ, Psb30/Ycf12, at least 3 peripheral proteins of the oxygen-evolving complex and a large number of cofactors. It forms dimeric complexes.</text>
</comment>
<feature type="topological domain" description="Lumenal" evidence="8">
    <location>
        <begin position="1"/>
        <end position="4"/>
    </location>
</feature>
<dbReference type="GO" id="GO:0042651">
    <property type="term" value="C:thylakoid membrane"/>
    <property type="evidence" value="ECO:0007669"/>
    <property type="project" value="UniProtKB-UniRule"/>
</dbReference>
<dbReference type="RefSeq" id="YP_009730831.1">
    <property type="nucleotide sequence ID" value="NC_046005.1"/>
</dbReference>
<keyword evidence="6 8" id="KW-0472">Membrane</keyword>
<accession>A0A6B7EVZ8</accession>
<keyword evidence="3 8" id="KW-0812">Transmembrane</keyword>
<proteinExistence type="inferred from homology"/>
<evidence type="ECO:0000256" key="6">
    <source>
        <dbReference type="ARBA" id="ARBA00023136"/>
    </source>
</evidence>
<protein>
    <recommendedName>
        <fullName evidence="8">Photosystem II reaction center protein Y</fullName>
    </recommendedName>
</protein>
<evidence type="ECO:0000256" key="1">
    <source>
        <dbReference type="ARBA" id="ARBA00004370"/>
    </source>
</evidence>
<evidence type="ECO:0000313" key="9">
    <source>
        <dbReference type="EMBL" id="QAY81067.1"/>
    </source>
</evidence>
<evidence type="ECO:0000256" key="2">
    <source>
        <dbReference type="ARBA" id="ARBA00022531"/>
    </source>
</evidence>
<comment type="similarity">
    <text evidence="8">Belongs to the PsbY family.</text>
</comment>
<dbReference type="HAMAP" id="MF_00717">
    <property type="entry name" value="PSII_PsbY"/>
    <property type="match status" value="1"/>
</dbReference>
<dbReference type="Pfam" id="PF06298">
    <property type="entry name" value="PsbY"/>
    <property type="match status" value="1"/>
</dbReference>
<dbReference type="GeneID" id="44149687"/>
<geneLocation type="plastid" evidence="9"/>
<dbReference type="GO" id="GO:0015979">
    <property type="term" value="P:photosynthesis"/>
    <property type="evidence" value="ECO:0007669"/>
    <property type="project" value="UniProtKB-UniRule"/>
</dbReference>
<evidence type="ECO:0000256" key="3">
    <source>
        <dbReference type="ARBA" id="ARBA00022692"/>
    </source>
</evidence>
<comment type="function">
    <text evidence="8">Loosely associated component of the core of photosystem II (PSII). PSII is a light-driven water plastoquinone oxidoreductase, using light energy to abstract electrons from H(2)O, generating a proton gradient subsequently used for ATP formation.</text>
</comment>
<reference evidence="9" key="1">
    <citation type="journal article" date="2020" name="Sci. Rep.">
        <title>Organelle inheritance and genome architecture variation in isogamous brown algae.</title>
        <authorList>
            <person name="Choi J.W."/>
            <person name="Graf L."/>
            <person name="Peters A.F."/>
            <person name="Cock J.M."/>
            <person name="Nishitsuji K."/>
            <person name="Arimoto A."/>
            <person name="Shoguchi E."/>
            <person name="Nagasato C."/>
            <person name="Choi C.G."/>
            <person name="Yoon H.S."/>
        </authorList>
    </citation>
    <scope>NUCLEOTIDE SEQUENCE</scope>
</reference>
<dbReference type="AlphaFoldDB" id="A0A6B7EVZ8"/>
<evidence type="ECO:0000256" key="5">
    <source>
        <dbReference type="ARBA" id="ARBA00023078"/>
    </source>
</evidence>
<keyword evidence="5 8" id="KW-0793">Thylakoid</keyword>
<gene>
    <name evidence="8 9" type="primary">psbY</name>
    <name evidence="9" type="ORF">Coka_103</name>
</gene>
<evidence type="ECO:0000256" key="8">
    <source>
        <dbReference type="HAMAP-Rule" id="MF_00717"/>
    </source>
</evidence>
<comment type="subcellular location">
    <subcellularLocation>
        <location evidence="8">Cellular thylakoid membrane</location>
        <topology evidence="8">Single-pass membrane protein</topology>
    </subcellularLocation>
    <subcellularLocation>
        <location evidence="1">Membrane</location>
    </subcellularLocation>
</comment>
<feature type="topological domain" description="Lumenal" evidence="8">
    <location>
        <begin position="24"/>
        <end position="37"/>
    </location>
</feature>
<dbReference type="EMBL" id="MG739403">
    <property type="protein sequence ID" value="QAY81067.1"/>
    <property type="molecule type" value="Genomic_DNA"/>
</dbReference>